<keyword evidence="2 5" id="KW-0547">Nucleotide-binding</keyword>
<evidence type="ECO:0000256" key="4">
    <source>
        <dbReference type="ARBA" id="ARBA00022962"/>
    </source>
</evidence>
<evidence type="ECO:0000256" key="2">
    <source>
        <dbReference type="ARBA" id="ARBA00022741"/>
    </source>
</evidence>
<dbReference type="Gene3D" id="3.60.20.10">
    <property type="entry name" value="Glutamine Phosphoribosylpyrophosphate, subunit 1, domain 1"/>
    <property type="match status" value="1"/>
</dbReference>
<evidence type="ECO:0000256" key="7">
    <source>
        <dbReference type="PIRSR" id="PIRSR001589-3"/>
    </source>
</evidence>
<dbReference type="FunFam" id="3.60.20.10:FF:000155">
    <property type="entry name" value="Asparagine synthetase (Eurofung)"/>
    <property type="match status" value="1"/>
</dbReference>
<comment type="caution">
    <text evidence="9">The sequence shown here is derived from an EMBL/GenBank/DDBJ whole genome shotgun (WGS) entry which is preliminary data.</text>
</comment>
<accession>A0A2T5LRF3</accession>
<evidence type="ECO:0000256" key="5">
    <source>
        <dbReference type="PIRNR" id="PIRNR001589"/>
    </source>
</evidence>
<dbReference type="Pfam" id="PF00733">
    <property type="entry name" value="Asn_synthase"/>
    <property type="match status" value="1"/>
</dbReference>
<dbReference type="GO" id="GO:0005524">
    <property type="term" value="F:ATP binding"/>
    <property type="evidence" value="ECO:0007669"/>
    <property type="project" value="UniProtKB-KW"/>
</dbReference>
<dbReference type="GO" id="GO:0004066">
    <property type="term" value="F:asparagine synthase (glutamine-hydrolyzing) activity"/>
    <property type="evidence" value="ECO:0007669"/>
    <property type="project" value="InterPro"/>
</dbReference>
<dbReference type="RefSeq" id="XP_040750251.1">
    <property type="nucleotide sequence ID" value="XM_040894119.1"/>
</dbReference>
<dbReference type="PANTHER" id="PTHR43284:SF1">
    <property type="entry name" value="ASPARAGINE SYNTHETASE"/>
    <property type="match status" value="1"/>
</dbReference>
<sequence length="697" mass="78759">MCGLTAFLALGRGDNGRQCGNCHGPHLLKGQMDESLELVKHRGPDARGQWFSPDYRVGLGHARLSIIDLSPAGNQPFHDSEDDIHAVVNGEIYDYEKHRMELAGEFKFKSNSDCEAVIALYRHYGVSFLSKLRGEFALVLWDARRKRFFAARDRYGIKSLYYTVVNNKLLVATEMKSFLPFGWQPEWNVENLMGKGWLYDSEMYFKGVHRLEPGQYLVSLNHQSPEVKTYWDLDYPDKRAPCPQTEEEIVLKVRELMLESVRLRLRADVGVGVYLSGGLDSSAIAGMAAHLIKEGQLLGNDASGDISKMSCYTIRFGKGSGVDESGTNSDIAQRTADWLGVDLYPVTMDEEEIAVRLEDTVWYTEAPIPDVNGMGRMAVGELAHSHGKKVILTGEGSDEHFGGYPDMLTKILLEPDYAWPSTPFPPMPNDAKIWTAGREPVPPPVEAPASTKRMLNNTSVFARINSFYALPFASWTANLGMDNPETVFAENLGAQVVANITDKWHPLHSASYQWTKSILANYILRYIGDGVDMVHQIETRPPFLDHHVTEYVNQIPPSLKIKYDSGNKILREKYILRQAMCPFITNEIMNRTKRAYLGPTIYREGGPIHNVVIKLLTEENVRNLGFVDWNQLQKQIVKGFRDGDGRCFRSSLFVAQLVVLSQRFGVKKATDPFPRLQPEYTERDDPYLAFTQTRSRL</sequence>
<keyword evidence="4" id="KW-0315">Glutamine amidotransferase</keyword>
<dbReference type="VEuPathDB" id="FungiDB:P175DRAFT_0442330"/>
<evidence type="ECO:0000256" key="3">
    <source>
        <dbReference type="ARBA" id="ARBA00022840"/>
    </source>
</evidence>
<dbReference type="InterPro" id="IPR033738">
    <property type="entry name" value="AsnB_N"/>
</dbReference>
<dbReference type="InterPro" id="IPR014729">
    <property type="entry name" value="Rossmann-like_a/b/a_fold"/>
</dbReference>
<dbReference type="NCBIfam" id="TIGR01536">
    <property type="entry name" value="asn_synth_AEB"/>
    <property type="match status" value="1"/>
</dbReference>
<dbReference type="InterPro" id="IPR051786">
    <property type="entry name" value="ASN_synthetase/amidase"/>
</dbReference>
<evidence type="ECO:0000256" key="6">
    <source>
        <dbReference type="PIRSR" id="PIRSR001589-2"/>
    </source>
</evidence>
<evidence type="ECO:0000259" key="8">
    <source>
        <dbReference type="PROSITE" id="PS51278"/>
    </source>
</evidence>
<dbReference type="Pfam" id="PF13537">
    <property type="entry name" value="GATase_7"/>
    <property type="match status" value="1"/>
</dbReference>
<dbReference type="GO" id="GO:0005829">
    <property type="term" value="C:cytosol"/>
    <property type="evidence" value="ECO:0007669"/>
    <property type="project" value="TreeGrafter"/>
</dbReference>
<dbReference type="GeneID" id="63811001"/>
<comment type="similarity">
    <text evidence="1">Belongs to the asparagine synthetase family.</text>
</comment>
<dbReference type="InterPro" id="IPR017932">
    <property type="entry name" value="GATase_2_dom"/>
</dbReference>
<feature type="binding site" evidence="6">
    <location>
        <position position="113"/>
    </location>
    <ligand>
        <name>L-glutamine</name>
        <dbReference type="ChEBI" id="CHEBI:58359"/>
    </ligand>
</feature>
<dbReference type="PROSITE" id="PS51278">
    <property type="entry name" value="GATASE_TYPE_2"/>
    <property type="match status" value="1"/>
</dbReference>
<organism evidence="9 10">
    <name type="scientific">Aspergillus ochraceoroseus IBT 24754</name>
    <dbReference type="NCBI Taxonomy" id="1392256"/>
    <lineage>
        <taxon>Eukaryota</taxon>
        <taxon>Fungi</taxon>
        <taxon>Dikarya</taxon>
        <taxon>Ascomycota</taxon>
        <taxon>Pezizomycotina</taxon>
        <taxon>Eurotiomycetes</taxon>
        <taxon>Eurotiomycetidae</taxon>
        <taxon>Eurotiales</taxon>
        <taxon>Aspergillaceae</taxon>
        <taxon>Aspergillus</taxon>
        <taxon>Aspergillus subgen. Nidulantes</taxon>
    </lineage>
</organism>
<feature type="binding site" evidence="6">
    <location>
        <position position="314"/>
    </location>
    <ligand>
        <name>ATP</name>
        <dbReference type="ChEBI" id="CHEBI:30616"/>
    </ligand>
</feature>
<dbReference type="SUPFAM" id="SSF56235">
    <property type="entry name" value="N-terminal nucleophile aminohydrolases (Ntn hydrolases)"/>
    <property type="match status" value="1"/>
</dbReference>
<evidence type="ECO:0000313" key="9">
    <source>
        <dbReference type="EMBL" id="PTU18859.1"/>
    </source>
</evidence>
<dbReference type="EMBL" id="MSFN02000007">
    <property type="protein sequence ID" value="PTU18859.1"/>
    <property type="molecule type" value="Genomic_DNA"/>
</dbReference>
<dbReference type="InterPro" id="IPR001962">
    <property type="entry name" value="Asn_synthase"/>
</dbReference>
<name>A0A2T5LRF3_9EURO</name>
<proteinExistence type="inferred from homology"/>
<dbReference type="CDD" id="cd01991">
    <property type="entry name" value="Asn_synthase_B_C"/>
    <property type="match status" value="1"/>
</dbReference>
<feature type="domain" description="Glutamine amidotransferase type-2" evidence="8">
    <location>
        <begin position="2"/>
        <end position="222"/>
    </location>
</feature>
<feature type="site" description="Important for beta-aspartyl-AMP intermediate formation" evidence="7">
    <location>
        <position position="395"/>
    </location>
</feature>
<dbReference type="PIRSF" id="PIRSF001589">
    <property type="entry name" value="Asn_synthetase_glu-h"/>
    <property type="match status" value="1"/>
</dbReference>
<dbReference type="PANTHER" id="PTHR43284">
    <property type="entry name" value="ASPARAGINE SYNTHETASE (GLUTAMINE-HYDROLYZING)"/>
    <property type="match status" value="1"/>
</dbReference>
<dbReference type="CDD" id="cd00712">
    <property type="entry name" value="AsnB"/>
    <property type="match status" value="1"/>
</dbReference>
<dbReference type="InterPro" id="IPR029055">
    <property type="entry name" value="Ntn_hydrolases_N"/>
</dbReference>
<dbReference type="OrthoDB" id="409189at2759"/>
<keyword evidence="3 5" id="KW-0067">ATP-binding</keyword>
<dbReference type="SUPFAM" id="SSF52402">
    <property type="entry name" value="Adenine nucleotide alpha hydrolases-like"/>
    <property type="match status" value="1"/>
</dbReference>
<gene>
    <name evidence="9" type="ORF">P175DRAFT_0442330</name>
</gene>
<dbReference type="InterPro" id="IPR006426">
    <property type="entry name" value="Asn_synth_AEB"/>
</dbReference>
<protein>
    <recommendedName>
        <fullName evidence="8">Glutamine amidotransferase type-2 domain-containing protein</fullName>
    </recommendedName>
</protein>
<evidence type="ECO:0000256" key="1">
    <source>
        <dbReference type="ARBA" id="ARBA00005752"/>
    </source>
</evidence>
<dbReference type="Gene3D" id="3.40.50.620">
    <property type="entry name" value="HUPs"/>
    <property type="match status" value="1"/>
</dbReference>
<reference evidence="9 10" key="1">
    <citation type="journal article" date="2018" name="Proc. Natl. Acad. Sci. U.S.A.">
        <title>Linking secondary metabolites to gene clusters through genome sequencing of six diverse Aspergillus species.</title>
        <authorList>
            <person name="Kaerboelling I."/>
            <person name="Vesth T.C."/>
            <person name="Frisvad J.C."/>
            <person name="Nybo J.L."/>
            <person name="Theobald S."/>
            <person name="Kuo A."/>
            <person name="Bowyer P."/>
            <person name="Matsuda Y."/>
            <person name="Mondo S."/>
            <person name="Lyhne E.K."/>
            <person name="Kogle M.E."/>
            <person name="Clum A."/>
            <person name="Lipzen A."/>
            <person name="Salamov A."/>
            <person name="Ngan C.Y."/>
            <person name="Daum C."/>
            <person name="Chiniquy J."/>
            <person name="Barry K."/>
            <person name="LaButti K."/>
            <person name="Haridas S."/>
            <person name="Simmons B.A."/>
            <person name="Magnuson J.K."/>
            <person name="Mortensen U.H."/>
            <person name="Larsen T.O."/>
            <person name="Grigoriev I.V."/>
            <person name="Baker S.E."/>
            <person name="Andersen M.R."/>
        </authorList>
    </citation>
    <scope>NUCLEOTIDE SEQUENCE [LARGE SCALE GENOMIC DNA]</scope>
    <source>
        <strain evidence="9 10">IBT 24754</strain>
    </source>
</reference>
<evidence type="ECO:0000313" key="10">
    <source>
        <dbReference type="Proteomes" id="UP000244073"/>
    </source>
</evidence>
<dbReference type="Proteomes" id="UP000244073">
    <property type="component" value="Unassembled WGS sequence"/>
</dbReference>
<dbReference type="AlphaFoldDB" id="A0A2T5LRF3"/>
<dbReference type="GO" id="GO:0006529">
    <property type="term" value="P:asparagine biosynthetic process"/>
    <property type="evidence" value="ECO:0007669"/>
    <property type="project" value="InterPro"/>
</dbReference>